<reference evidence="3" key="1">
    <citation type="submission" date="2020-12" db="UniProtKB">
        <authorList>
            <consortium name="WormBaseParasite"/>
        </authorList>
    </citation>
    <scope>IDENTIFICATION</scope>
    <source>
        <strain evidence="3">MHco3</strain>
    </source>
</reference>
<dbReference type="WBParaSite" id="HCON_00011330-00001">
    <property type="protein sequence ID" value="HCON_00011330-00001"/>
    <property type="gene ID" value="HCON_00011330"/>
</dbReference>
<dbReference type="PANTHER" id="PTHR34851:SF4">
    <property type="entry name" value="MARVEL DOMAIN-CONTAINING PROTEIN"/>
    <property type="match status" value="1"/>
</dbReference>
<dbReference type="Proteomes" id="UP000025227">
    <property type="component" value="Unplaced"/>
</dbReference>
<dbReference type="PANTHER" id="PTHR34851">
    <property type="entry name" value="PROTEIN CBG05235-RELATED"/>
    <property type="match status" value="1"/>
</dbReference>
<feature type="transmembrane region" description="Helical" evidence="1">
    <location>
        <begin position="79"/>
        <end position="105"/>
    </location>
</feature>
<organism evidence="2 3">
    <name type="scientific">Haemonchus contortus</name>
    <name type="common">Barber pole worm</name>
    <dbReference type="NCBI Taxonomy" id="6289"/>
    <lineage>
        <taxon>Eukaryota</taxon>
        <taxon>Metazoa</taxon>
        <taxon>Ecdysozoa</taxon>
        <taxon>Nematoda</taxon>
        <taxon>Chromadorea</taxon>
        <taxon>Rhabditida</taxon>
        <taxon>Rhabditina</taxon>
        <taxon>Rhabditomorpha</taxon>
        <taxon>Strongyloidea</taxon>
        <taxon>Trichostrongylidae</taxon>
        <taxon>Haemonchus</taxon>
    </lineage>
</organism>
<feature type="transmembrane region" description="Helical" evidence="1">
    <location>
        <begin position="117"/>
        <end position="144"/>
    </location>
</feature>
<accession>A0A7I4XUZ9</accession>
<dbReference type="AlphaFoldDB" id="A0A7I4XUZ9"/>
<keyword evidence="1" id="KW-1133">Transmembrane helix</keyword>
<evidence type="ECO:0000313" key="2">
    <source>
        <dbReference type="Proteomes" id="UP000025227"/>
    </source>
</evidence>
<keyword evidence="1" id="KW-0472">Membrane</keyword>
<protein>
    <submittedName>
        <fullName evidence="3">Transmembrane protein</fullName>
    </submittedName>
</protein>
<feature type="transmembrane region" description="Helical" evidence="1">
    <location>
        <begin position="164"/>
        <end position="194"/>
    </location>
</feature>
<evidence type="ECO:0000313" key="3">
    <source>
        <dbReference type="WBParaSite" id="HCON_00011330-00001"/>
    </source>
</evidence>
<feature type="transmembrane region" description="Helical" evidence="1">
    <location>
        <begin position="39"/>
        <end position="59"/>
    </location>
</feature>
<proteinExistence type="predicted"/>
<dbReference type="OrthoDB" id="5817136at2759"/>
<keyword evidence="1" id="KW-0812">Transmembrane</keyword>
<dbReference type="OMA" id="VEEYCAP"/>
<sequence>MKGPIRLAHKARSHLFRVSPQIQMSDPIKKSETLRCCRLFHVRTLAIVIALLEVTFLLYQSVAAITHMLSPPSSHQGLSIMVFTLAVLVACVAVSLLFVGIFCHVPVLLIPHMLMQVLFVLTLLGMASFTVYTLCAGTSVQLRIAVVGMDDDVTQQSLLNSSSFNLSIVSGFLTGLLILMVVAYFAAALINIWCFNVVMDCYRWLGFCLEEKSRALGRNDIPISRLDGKPPVAVIHATDF</sequence>
<evidence type="ECO:0000256" key="1">
    <source>
        <dbReference type="SAM" id="Phobius"/>
    </source>
</evidence>
<keyword evidence="2" id="KW-1185">Reference proteome</keyword>
<name>A0A7I4XUZ9_HAECO</name>